<dbReference type="InterPro" id="IPR028082">
    <property type="entry name" value="Peripla_BP_I"/>
</dbReference>
<name>F2BGA2_9NEIS</name>
<feature type="signal peptide" evidence="1">
    <location>
        <begin position="1"/>
        <end position="18"/>
    </location>
</feature>
<proteinExistence type="predicted"/>
<reference evidence="2 3" key="1">
    <citation type="submission" date="2011-02" db="EMBL/GenBank/DDBJ databases">
        <authorList>
            <person name="Muzny D."/>
            <person name="Qin X."/>
            <person name="Deng J."/>
            <person name="Jiang H."/>
            <person name="Liu Y."/>
            <person name="Qu J."/>
            <person name="Song X.-Z."/>
            <person name="Zhang L."/>
            <person name="Thornton R."/>
            <person name="Coyle M."/>
            <person name="Francisco L."/>
            <person name="Jackson L."/>
            <person name="Javaid M."/>
            <person name="Korchina V."/>
            <person name="Kovar C."/>
            <person name="Mata R."/>
            <person name="Mathew T."/>
            <person name="Ngo R."/>
            <person name="Nguyen L."/>
            <person name="Nguyen N."/>
            <person name="Okwuonu G."/>
            <person name="Ongeri F."/>
            <person name="Pham C."/>
            <person name="Simmons D."/>
            <person name="Wilczek-Boney K."/>
            <person name="Hale W."/>
            <person name="Jakkamsetti A."/>
            <person name="Pham P."/>
            <person name="Ruth R."/>
            <person name="San Lucas F."/>
            <person name="Warren J."/>
            <person name="Zhang J."/>
            <person name="Zhao Z."/>
            <person name="Zhou C."/>
            <person name="Zhu D."/>
            <person name="Lee S."/>
            <person name="Bess C."/>
            <person name="Blankenburg K."/>
            <person name="Forbes L."/>
            <person name="Fu Q."/>
            <person name="Gubbala S."/>
            <person name="Hirani K."/>
            <person name="Jayaseelan J.C."/>
            <person name="Lara F."/>
            <person name="Munidasa M."/>
            <person name="Palculict T."/>
            <person name="Patil S."/>
            <person name="Pu L.-L."/>
            <person name="Saada N."/>
            <person name="Tang L."/>
            <person name="Weissenberger G."/>
            <person name="Zhu Y."/>
            <person name="Hemphill L."/>
            <person name="Shang Y."/>
            <person name="Youmans B."/>
            <person name="Ayvaz T."/>
            <person name="Ross M."/>
            <person name="Santibanez J."/>
            <person name="Aqrawi P."/>
            <person name="Gross S."/>
            <person name="Joshi V."/>
            <person name="Fowler G."/>
            <person name="Nazareth L."/>
            <person name="Reid J."/>
            <person name="Worley K."/>
            <person name="Petrosino J."/>
            <person name="Highlander S."/>
            <person name="Gibbs R."/>
        </authorList>
    </citation>
    <scope>NUCLEOTIDE SEQUENCE [LARGE SCALE GENOMIC DNA]</scope>
    <source>
        <strain evidence="2 3">ATCC BAA-1200</strain>
    </source>
</reference>
<gene>
    <name evidence="2" type="ORF">HMPREF9123_2759</name>
</gene>
<evidence type="ECO:0000313" key="3">
    <source>
        <dbReference type="Proteomes" id="UP000004105"/>
    </source>
</evidence>
<comment type="caution">
    <text evidence="2">The sequence shown here is derived from an EMBL/GenBank/DDBJ whole genome shotgun (WGS) entry which is preliminary data.</text>
</comment>
<dbReference type="OrthoDB" id="9776955at2"/>
<dbReference type="HOGENOM" id="CLU_058196_0_0_4"/>
<dbReference type="CDD" id="cd06325">
    <property type="entry name" value="PBP1_ABC_unchar_transporter"/>
    <property type="match status" value="1"/>
</dbReference>
<keyword evidence="1" id="KW-0732">Signal</keyword>
<dbReference type="Pfam" id="PF04392">
    <property type="entry name" value="ABC_sub_bind"/>
    <property type="match status" value="1"/>
</dbReference>
<dbReference type="Proteomes" id="UP000004105">
    <property type="component" value="Unassembled WGS sequence"/>
</dbReference>
<dbReference type="RefSeq" id="WP_007343764.1">
    <property type="nucleotide sequence ID" value="NZ_GL878494.1"/>
</dbReference>
<evidence type="ECO:0000256" key="1">
    <source>
        <dbReference type="SAM" id="SignalP"/>
    </source>
</evidence>
<dbReference type="PANTHER" id="PTHR35271:SF1">
    <property type="entry name" value="ABC TRANSPORTER, SUBSTRATE-BINDING LIPOPROTEIN"/>
    <property type="match status" value="1"/>
</dbReference>
<dbReference type="AlphaFoldDB" id="F2BGA2"/>
<dbReference type="STRING" id="267212.GCA_001063965_00889"/>
<accession>F2BGA2</accession>
<evidence type="ECO:0000313" key="2">
    <source>
        <dbReference type="EMBL" id="EGF06799.1"/>
    </source>
</evidence>
<keyword evidence="3" id="KW-1185">Reference proteome</keyword>
<organism evidence="2 3">
    <name type="scientific">Neisseria bacilliformis ATCC BAA-1200</name>
    <dbReference type="NCBI Taxonomy" id="888742"/>
    <lineage>
        <taxon>Bacteria</taxon>
        <taxon>Pseudomonadati</taxon>
        <taxon>Pseudomonadota</taxon>
        <taxon>Betaproteobacteria</taxon>
        <taxon>Neisseriales</taxon>
        <taxon>Neisseriaceae</taxon>
        <taxon>Neisseria</taxon>
    </lineage>
</organism>
<dbReference type="InterPro" id="IPR007487">
    <property type="entry name" value="ABC_transpt-TYRBP-like"/>
</dbReference>
<dbReference type="Gene3D" id="3.40.50.2300">
    <property type="match status" value="2"/>
</dbReference>
<sequence>MNAKTAAVCSLFAAAVLAACSPAEQKTAAGSGASAPAAAAVKKVAITAIADHPALDTIRAGVIDGLKAEGFEEGKNLVIDFQSAQGSTANAAQIAKKFAGDQPDAIVAITTPSAQAAAAATKTVPVVYTAVTDPVGAKLVGSFAPSGTNIVGVSDELPVGPQIGLMKKLVPNLKTIGYVYSPGEVNSVTVLNRLKEKAAAEGLQVAEAPAARSADVLTAARSLAGRADVIFTSLDNNVVAAYESMYKAASESKIPLVASDADSVTRGAVAAMGMDSFGTGQKAGRMTAAILKGAKPGDMPSEKLDRLELYLSKKHAAALGIALPPELLSEAKKIKE</sequence>
<dbReference type="PROSITE" id="PS51257">
    <property type="entry name" value="PROKAR_LIPOPROTEIN"/>
    <property type="match status" value="1"/>
</dbReference>
<protein>
    <submittedName>
        <fullName evidence="2">ABC superfamily ATP binding cassette transporter, binding protein</fullName>
    </submittedName>
</protein>
<dbReference type="PANTHER" id="PTHR35271">
    <property type="entry name" value="ABC TRANSPORTER, SUBSTRATE-BINDING LIPOPROTEIN-RELATED"/>
    <property type="match status" value="1"/>
</dbReference>
<dbReference type="EMBL" id="AFAY01000054">
    <property type="protein sequence ID" value="EGF06799.1"/>
    <property type="molecule type" value="Genomic_DNA"/>
</dbReference>
<dbReference type="SUPFAM" id="SSF53822">
    <property type="entry name" value="Periplasmic binding protein-like I"/>
    <property type="match status" value="1"/>
</dbReference>
<feature type="chain" id="PRO_5003275613" evidence="1">
    <location>
        <begin position="19"/>
        <end position="336"/>
    </location>
</feature>